<dbReference type="Proteomes" id="UP000249891">
    <property type="component" value="Unassembled WGS sequence"/>
</dbReference>
<dbReference type="InterPro" id="IPR036390">
    <property type="entry name" value="WH_DNA-bd_sf"/>
</dbReference>
<dbReference type="PROSITE" id="PS51197">
    <property type="entry name" value="HTH_RRF2_2"/>
    <property type="match status" value="1"/>
</dbReference>
<accession>A0A2X2RMY8</accession>
<dbReference type="PANTHER" id="PTHR33221:SF15">
    <property type="entry name" value="HTH-TYPE TRANSCRIPTIONAL REGULATOR YWGB-RELATED"/>
    <property type="match status" value="1"/>
</dbReference>
<organism evidence="1 2">
    <name type="scientific">Capnocytophaga ochracea</name>
    <dbReference type="NCBI Taxonomy" id="1018"/>
    <lineage>
        <taxon>Bacteria</taxon>
        <taxon>Pseudomonadati</taxon>
        <taxon>Bacteroidota</taxon>
        <taxon>Flavobacteriia</taxon>
        <taxon>Flavobacteriales</taxon>
        <taxon>Flavobacteriaceae</taxon>
        <taxon>Capnocytophaga</taxon>
    </lineage>
</organism>
<dbReference type="PANTHER" id="PTHR33221">
    <property type="entry name" value="WINGED HELIX-TURN-HELIX TRANSCRIPTIONAL REGULATOR, RRF2 FAMILY"/>
    <property type="match status" value="1"/>
</dbReference>
<protein>
    <submittedName>
        <fullName evidence="1">HTH-type transcriptional repressor NsrR</fullName>
    </submittedName>
</protein>
<evidence type="ECO:0000313" key="2">
    <source>
        <dbReference type="Proteomes" id="UP000249891"/>
    </source>
</evidence>
<proteinExistence type="predicted"/>
<dbReference type="AlphaFoldDB" id="A0A2X2RMY8"/>
<dbReference type="RefSeq" id="WP_002674321.1">
    <property type="nucleotide sequence ID" value="NZ_CAJPNJ010000011.1"/>
</dbReference>
<gene>
    <name evidence="1" type="primary">nsrR</name>
    <name evidence="1" type="ORF">NCTC11546_01239</name>
</gene>
<name>A0A2X2RMY8_CAPOC</name>
<dbReference type="InterPro" id="IPR036388">
    <property type="entry name" value="WH-like_DNA-bd_sf"/>
</dbReference>
<evidence type="ECO:0000313" key="1">
    <source>
        <dbReference type="EMBL" id="SQA78013.1"/>
    </source>
</evidence>
<dbReference type="SUPFAM" id="SSF46785">
    <property type="entry name" value="Winged helix' DNA-binding domain"/>
    <property type="match status" value="1"/>
</dbReference>
<dbReference type="GO" id="GO:0003700">
    <property type="term" value="F:DNA-binding transcription factor activity"/>
    <property type="evidence" value="ECO:0007669"/>
    <property type="project" value="TreeGrafter"/>
</dbReference>
<sequence>MLSNSSKYAINAVIYLAIHSSASHRIAPKDVAEALHIPTPFLAKILQTLARKKVISSNKGPGGGFWLSDEEKQAPLMTVVEQIGEADKFIACAMGFKECSSEKPCPLHASVQPFRDNFMRELTENSIASFAQKIADKTAFLSPTE</sequence>
<dbReference type="NCBIfam" id="TIGR00738">
    <property type="entry name" value="rrf2_super"/>
    <property type="match status" value="1"/>
</dbReference>
<dbReference type="Gene3D" id="1.10.10.10">
    <property type="entry name" value="Winged helix-like DNA-binding domain superfamily/Winged helix DNA-binding domain"/>
    <property type="match status" value="1"/>
</dbReference>
<dbReference type="InterPro" id="IPR000944">
    <property type="entry name" value="Tscrpt_reg_Rrf2"/>
</dbReference>
<dbReference type="GO" id="GO:0005829">
    <property type="term" value="C:cytosol"/>
    <property type="evidence" value="ECO:0007669"/>
    <property type="project" value="TreeGrafter"/>
</dbReference>
<dbReference type="Pfam" id="PF02082">
    <property type="entry name" value="Rrf2"/>
    <property type="match status" value="1"/>
</dbReference>
<reference evidence="1 2" key="1">
    <citation type="submission" date="2018-06" db="EMBL/GenBank/DDBJ databases">
        <authorList>
            <consortium name="Pathogen Informatics"/>
            <person name="Doyle S."/>
        </authorList>
    </citation>
    <scope>NUCLEOTIDE SEQUENCE [LARGE SCALE GENOMIC DNA]</scope>
    <source>
        <strain evidence="1 2">NCTC11546</strain>
    </source>
</reference>
<dbReference type="EMBL" id="UARG01000017">
    <property type="protein sequence ID" value="SQA78013.1"/>
    <property type="molecule type" value="Genomic_DNA"/>
</dbReference>